<feature type="transmembrane region" description="Helical" evidence="2">
    <location>
        <begin position="24"/>
        <end position="44"/>
    </location>
</feature>
<organism evidence="3 4">
    <name type="scientific">Brassica cretica</name>
    <name type="common">Mustard</name>
    <dbReference type="NCBI Taxonomy" id="69181"/>
    <lineage>
        <taxon>Eukaryota</taxon>
        <taxon>Viridiplantae</taxon>
        <taxon>Streptophyta</taxon>
        <taxon>Embryophyta</taxon>
        <taxon>Tracheophyta</taxon>
        <taxon>Spermatophyta</taxon>
        <taxon>Magnoliopsida</taxon>
        <taxon>eudicotyledons</taxon>
        <taxon>Gunneridae</taxon>
        <taxon>Pentapetalae</taxon>
        <taxon>rosids</taxon>
        <taxon>malvids</taxon>
        <taxon>Brassicales</taxon>
        <taxon>Brassicaceae</taxon>
        <taxon>Brassiceae</taxon>
        <taxon>Brassica</taxon>
    </lineage>
</organism>
<reference evidence="3 4" key="1">
    <citation type="journal article" date="2020" name="BMC Genomics">
        <title>Intraspecific diversification of the crop wild relative Brassica cretica Lam. using demographic model selection.</title>
        <authorList>
            <person name="Kioukis A."/>
            <person name="Michalopoulou V.A."/>
            <person name="Briers L."/>
            <person name="Pirintsos S."/>
            <person name="Studholme D.J."/>
            <person name="Pavlidis P."/>
            <person name="Sarris P.F."/>
        </authorList>
    </citation>
    <scope>NUCLEOTIDE SEQUENCE [LARGE SCALE GENOMIC DNA]</scope>
    <source>
        <strain evidence="4">cv. PFS-1207/04</strain>
    </source>
</reference>
<evidence type="ECO:0000313" key="4">
    <source>
        <dbReference type="Proteomes" id="UP000266723"/>
    </source>
</evidence>
<dbReference type="Proteomes" id="UP000266723">
    <property type="component" value="Unassembled WGS sequence"/>
</dbReference>
<sequence length="68" mass="8030">MPPPATAMESVTRMLVENRLTRFSLDYLIVSFLLMAFTTFFSQLRDHSRDRKPRQKEANMKTVMNSFE</sequence>
<proteinExistence type="predicted"/>
<dbReference type="EMBL" id="QGKV02002055">
    <property type="protein sequence ID" value="KAF3497245.1"/>
    <property type="molecule type" value="Genomic_DNA"/>
</dbReference>
<evidence type="ECO:0000256" key="2">
    <source>
        <dbReference type="SAM" id="Phobius"/>
    </source>
</evidence>
<name>A0ABQ7AI26_BRACR</name>
<accession>A0ABQ7AI26</accession>
<keyword evidence="2" id="KW-0812">Transmembrane</keyword>
<evidence type="ECO:0000313" key="3">
    <source>
        <dbReference type="EMBL" id="KAF3497245.1"/>
    </source>
</evidence>
<evidence type="ECO:0000256" key="1">
    <source>
        <dbReference type="SAM" id="MobiDB-lite"/>
    </source>
</evidence>
<keyword evidence="2" id="KW-0472">Membrane</keyword>
<keyword evidence="2" id="KW-1133">Transmembrane helix</keyword>
<protein>
    <submittedName>
        <fullName evidence="3">Uncharacterized protein</fullName>
    </submittedName>
</protein>
<gene>
    <name evidence="3" type="ORF">DY000_02058190</name>
</gene>
<comment type="caution">
    <text evidence="3">The sequence shown here is derived from an EMBL/GenBank/DDBJ whole genome shotgun (WGS) entry which is preliminary data.</text>
</comment>
<feature type="region of interest" description="Disordered" evidence="1">
    <location>
        <begin position="48"/>
        <end position="68"/>
    </location>
</feature>
<feature type="compositionally biased region" description="Basic and acidic residues" evidence="1">
    <location>
        <begin position="48"/>
        <end position="59"/>
    </location>
</feature>
<keyword evidence="4" id="KW-1185">Reference proteome</keyword>